<dbReference type="InterPro" id="IPR035906">
    <property type="entry name" value="MetI-like_sf"/>
</dbReference>
<keyword evidence="5 7" id="KW-1133">Transmembrane helix</keyword>
<organism evidence="9 10">
    <name type="scientific">Alicyclobacillus sacchari</name>
    <dbReference type="NCBI Taxonomy" id="392010"/>
    <lineage>
        <taxon>Bacteria</taxon>
        <taxon>Bacillati</taxon>
        <taxon>Bacillota</taxon>
        <taxon>Bacilli</taxon>
        <taxon>Bacillales</taxon>
        <taxon>Alicyclobacillaceae</taxon>
        <taxon>Alicyclobacillus</taxon>
    </lineage>
</organism>
<dbReference type="PANTHER" id="PTHR32243">
    <property type="entry name" value="MALTOSE TRANSPORT SYSTEM PERMEASE-RELATED"/>
    <property type="match status" value="1"/>
</dbReference>
<dbReference type="GO" id="GO:0055085">
    <property type="term" value="P:transmembrane transport"/>
    <property type="evidence" value="ECO:0007669"/>
    <property type="project" value="InterPro"/>
</dbReference>
<dbReference type="CDD" id="cd06261">
    <property type="entry name" value="TM_PBP2"/>
    <property type="match status" value="1"/>
</dbReference>
<feature type="transmembrane region" description="Helical" evidence="7">
    <location>
        <begin position="186"/>
        <end position="211"/>
    </location>
</feature>
<keyword evidence="10" id="KW-1185">Reference proteome</keyword>
<evidence type="ECO:0000259" key="8">
    <source>
        <dbReference type="PROSITE" id="PS50928"/>
    </source>
</evidence>
<evidence type="ECO:0000256" key="4">
    <source>
        <dbReference type="ARBA" id="ARBA00022692"/>
    </source>
</evidence>
<protein>
    <submittedName>
        <fullName evidence="9">Carbohydrate ABC transporter membrane protein 2 (CUT1 family)</fullName>
    </submittedName>
</protein>
<name>A0A4R8LHF3_9BACL</name>
<comment type="caution">
    <text evidence="9">The sequence shown here is derived from an EMBL/GenBank/DDBJ whole genome shotgun (WGS) entry which is preliminary data.</text>
</comment>
<dbReference type="Proteomes" id="UP000294581">
    <property type="component" value="Unassembled WGS sequence"/>
</dbReference>
<evidence type="ECO:0000256" key="1">
    <source>
        <dbReference type="ARBA" id="ARBA00004651"/>
    </source>
</evidence>
<evidence type="ECO:0000256" key="2">
    <source>
        <dbReference type="ARBA" id="ARBA00022448"/>
    </source>
</evidence>
<feature type="transmembrane region" description="Helical" evidence="7">
    <location>
        <begin position="67"/>
        <end position="93"/>
    </location>
</feature>
<evidence type="ECO:0000256" key="3">
    <source>
        <dbReference type="ARBA" id="ARBA00022475"/>
    </source>
</evidence>
<evidence type="ECO:0000313" key="10">
    <source>
        <dbReference type="Proteomes" id="UP000294581"/>
    </source>
</evidence>
<dbReference type="InterPro" id="IPR050901">
    <property type="entry name" value="BP-dep_ABC_trans_perm"/>
</dbReference>
<dbReference type="Pfam" id="PF00528">
    <property type="entry name" value="BPD_transp_1"/>
    <property type="match status" value="1"/>
</dbReference>
<feature type="transmembrane region" description="Helical" evidence="7">
    <location>
        <begin position="12"/>
        <end position="31"/>
    </location>
</feature>
<dbReference type="PROSITE" id="PS50928">
    <property type="entry name" value="ABC_TM1"/>
    <property type="match status" value="1"/>
</dbReference>
<dbReference type="OrthoDB" id="31780at2"/>
<proteinExistence type="inferred from homology"/>
<dbReference type="EMBL" id="SORF01000017">
    <property type="protein sequence ID" value="TDY42175.1"/>
    <property type="molecule type" value="Genomic_DNA"/>
</dbReference>
<dbReference type="Gene3D" id="1.10.3720.10">
    <property type="entry name" value="MetI-like"/>
    <property type="match status" value="1"/>
</dbReference>
<gene>
    <name evidence="9" type="ORF">C7445_11724</name>
</gene>
<dbReference type="SUPFAM" id="SSF161098">
    <property type="entry name" value="MetI-like"/>
    <property type="match status" value="1"/>
</dbReference>
<dbReference type="InterPro" id="IPR000515">
    <property type="entry name" value="MetI-like"/>
</dbReference>
<comment type="similarity">
    <text evidence="7">Belongs to the binding-protein-dependent transport system permease family.</text>
</comment>
<comment type="subcellular location">
    <subcellularLocation>
        <location evidence="1 7">Cell membrane</location>
        <topology evidence="1 7">Multi-pass membrane protein</topology>
    </subcellularLocation>
</comment>
<dbReference type="RefSeq" id="WP_134160953.1">
    <property type="nucleotide sequence ID" value="NZ_SORF01000017.1"/>
</dbReference>
<keyword evidence="2 7" id="KW-0813">Transport</keyword>
<feature type="domain" description="ABC transmembrane type-1" evidence="8">
    <location>
        <begin position="68"/>
        <end position="268"/>
    </location>
</feature>
<evidence type="ECO:0000256" key="5">
    <source>
        <dbReference type="ARBA" id="ARBA00022989"/>
    </source>
</evidence>
<dbReference type="GO" id="GO:0005886">
    <property type="term" value="C:plasma membrane"/>
    <property type="evidence" value="ECO:0007669"/>
    <property type="project" value="UniProtKB-SubCell"/>
</dbReference>
<dbReference type="AlphaFoldDB" id="A0A4R8LHF3"/>
<sequence>MTQSKTWVRIRFAGIVILGLIIIIPFLYMVIMSLTPDSEVGDGTLFPSHWAWGNYVTMWSNIGLGQYLMNSVIISAATGFLATVIAFGAAYVISRFKFRGRKVLLYSLITMQTVPQVMMLLPLFIVIVFIQQAFGIRLVGQYYTIVTTYLTFALPFACWLLISYFENIPIDLEEAAQVDGATRLQLLFRVVLPLMLPGMVVAFVFSFLLSWGDVLFASVLTSNTTRTIGVGLQAFLSAGDAGGGVYWGQLMAASLTSGIPIVVIFLLLQRYILGGLTSGAVKS</sequence>
<feature type="transmembrane region" description="Helical" evidence="7">
    <location>
        <begin position="142"/>
        <end position="165"/>
    </location>
</feature>
<accession>A0A4R8LHF3</accession>
<feature type="transmembrane region" description="Helical" evidence="7">
    <location>
        <begin position="246"/>
        <end position="268"/>
    </location>
</feature>
<keyword evidence="4 7" id="KW-0812">Transmembrane</keyword>
<evidence type="ECO:0000313" key="9">
    <source>
        <dbReference type="EMBL" id="TDY42175.1"/>
    </source>
</evidence>
<reference evidence="9 10" key="1">
    <citation type="submission" date="2019-03" db="EMBL/GenBank/DDBJ databases">
        <title>Genomic Encyclopedia of Type Strains, Phase IV (KMG-IV): sequencing the most valuable type-strain genomes for metagenomic binning, comparative biology and taxonomic classification.</title>
        <authorList>
            <person name="Goeker M."/>
        </authorList>
    </citation>
    <scope>NUCLEOTIDE SEQUENCE [LARGE SCALE GENOMIC DNA]</scope>
    <source>
        <strain evidence="9 10">DSM 17974</strain>
    </source>
</reference>
<keyword evidence="3" id="KW-1003">Cell membrane</keyword>
<evidence type="ECO:0000256" key="7">
    <source>
        <dbReference type="RuleBase" id="RU363032"/>
    </source>
</evidence>
<dbReference type="PANTHER" id="PTHR32243:SF18">
    <property type="entry name" value="INNER MEMBRANE ABC TRANSPORTER PERMEASE PROTEIN YCJP"/>
    <property type="match status" value="1"/>
</dbReference>
<keyword evidence="6 7" id="KW-0472">Membrane</keyword>
<feature type="transmembrane region" description="Helical" evidence="7">
    <location>
        <begin position="105"/>
        <end position="130"/>
    </location>
</feature>
<evidence type="ECO:0000256" key="6">
    <source>
        <dbReference type="ARBA" id="ARBA00023136"/>
    </source>
</evidence>